<evidence type="ECO:0000313" key="7">
    <source>
        <dbReference type="Proteomes" id="UP000321513"/>
    </source>
</evidence>
<comment type="caution">
    <text evidence="6">The sequence shown here is derived from an EMBL/GenBank/DDBJ whole genome shotgun (WGS) entry which is preliminary data.</text>
</comment>
<evidence type="ECO:0000259" key="5">
    <source>
        <dbReference type="SMART" id="SM00563"/>
    </source>
</evidence>
<dbReference type="GO" id="GO:0003841">
    <property type="term" value="F:1-acylglycerol-3-phosphate O-acyltransferase activity"/>
    <property type="evidence" value="ECO:0007669"/>
    <property type="project" value="TreeGrafter"/>
</dbReference>
<reference evidence="6 7" key="1">
    <citation type="submission" date="2019-07" db="EMBL/GenBank/DDBJ databases">
        <title>Whole genome shotgun sequence of Segetibacter aerophilus NBRC 106135.</title>
        <authorList>
            <person name="Hosoyama A."/>
            <person name="Uohara A."/>
            <person name="Ohji S."/>
            <person name="Ichikawa N."/>
        </authorList>
    </citation>
    <scope>NUCLEOTIDE SEQUENCE [LARGE SCALE GENOMIC DNA]</scope>
    <source>
        <strain evidence="6 7">NBRC 106135</strain>
    </source>
</reference>
<evidence type="ECO:0000256" key="4">
    <source>
        <dbReference type="SAM" id="Phobius"/>
    </source>
</evidence>
<dbReference type="SUPFAM" id="SSF69593">
    <property type="entry name" value="Glycerol-3-phosphate (1)-acyltransferase"/>
    <property type="match status" value="1"/>
</dbReference>
<feature type="transmembrane region" description="Helical" evidence="4">
    <location>
        <begin position="12"/>
        <end position="37"/>
    </location>
</feature>
<dbReference type="GO" id="GO:0006654">
    <property type="term" value="P:phosphatidic acid biosynthetic process"/>
    <property type="evidence" value="ECO:0007669"/>
    <property type="project" value="TreeGrafter"/>
</dbReference>
<comment type="pathway">
    <text evidence="1">Lipid metabolism.</text>
</comment>
<keyword evidence="3 6" id="KW-0012">Acyltransferase</keyword>
<evidence type="ECO:0000256" key="2">
    <source>
        <dbReference type="ARBA" id="ARBA00022679"/>
    </source>
</evidence>
<dbReference type="SMART" id="SM00563">
    <property type="entry name" value="PlsC"/>
    <property type="match status" value="1"/>
</dbReference>
<dbReference type="InterPro" id="IPR002123">
    <property type="entry name" value="Plipid/glycerol_acylTrfase"/>
</dbReference>
<dbReference type="RefSeq" id="WP_147203067.1">
    <property type="nucleotide sequence ID" value="NZ_BJYT01000004.1"/>
</dbReference>
<dbReference type="AlphaFoldDB" id="A0A512BAZ0"/>
<dbReference type="PANTHER" id="PTHR10434:SF11">
    <property type="entry name" value="1-ACYL-SN-GLYCEROL-3-PHOSPHATE ACYLTRANSFERASE"/>
    <property type="match status" value="1"/>
</dbReference>
<organism evidence="6 7">
    <name type="scientific">Segetibacter aerophilus</name>
    <dbReference type="NCBI Taxonomy" id="670293"/>
    <lineage>
        <taxon>Bacteria</taxon>
        <taxon>Pseudomonadati</taxon>
        <taxon>Bacteroidota</taxon>
        <taxon>Chitinophagia</taxon>
        <taxon>Chitinophagales</taxon>
        <taxon>Chitinophagaceae</taxon>
        <taxon>Segetibacter</taxon>
    </lineage>
</organism>
<dbReference type="CDD" id="cd07989">
    <property type="entry name" value="LPLAT_AGPAT-like"/>
    <property type="match status" value="1"/>
</dbReference>
<evidence type="ECO:0000256" key="3">
    <source>
        <dbReference type="ARBA" id="ARBA00023315"/>
    </source>
</evidence>
<sequence length="253" mass="29207">MKILLKPLQWIYCVYALLMFIAIMFVAVPFVIVASFFGRVKGGNFIYKVVKAWGYTWYFIVGIRHKNIFEVPHDSSRQYIFIANHISYMDIPPVVMALSQPVRILAKYEMSKVPIFGYIYKSAAVMVKRSDADNRAQSVLEMKEFISRRISIFIFPEGTLNETGKPLKEFFDGAFRIAIETETPLKIVLFVDTVDRLHFSSIFTLTPGQCRVVFLDEVPVKGLTLNDLPALKEKAHKLMEAGLRRYRKYPEEV</sequence>
<keyword evidence="4" id="KW-1133">Transmembrane helix</keyword>
<keyword evidence="4" id="KW-0472">Membrane</keyword>
<protein>
    <submittedName>
        <fullName evidence="6">1-acyl-sn-glycerol-3-phosphate acyltransferase</fullName>
    </submittedName>
</protein>
<evidence type="ECO:0000256" key="1">
    <source>
        <dbReference type="ARBA" id="ARBA00005189"/>
    </source>
</evidence>
<feature type="domain" description="Phospholipid/glycerol acyltransferase" evidence="5">
    <location>
        <begin position="79"/>
        <end position="190"/>
    </location>
</feature>
<name>A0A512BAZ0_9BACT</name>
<keyword evidence="7" id="KW-1185">Reference proteome</keyword>
<keyword evidence="4" id="KW-0812">Transmembrane</keyword>
<gene>
    <name evidence="6" type="ORF">SAE01_14930</name>
</gene>
<dbReference type="OrthoDB" id="9803035at2"/>
<accession>A0A512BAZ0</accession>
<proteinExistence type="predicted"/>
<keyword evidence="2 6" id="KW-0808">Transferase</keyword>
<dbReference type="EMBL" id="BJYT01000004">
    <property type="protein sequence ID" value="GEO08997.1"/>
    <property type="molecule type" value="Genomic_DNA"/>
</dbReference>
<dbReference type="Pfam" id="PF01553">
    <property type="entry name" value="Acyltransferase"/>
    <property type="match status" value="1"/>
</dbReference>
<dbReference type="PANTHER" id="PTHR10434">
    <property type="entry name" value="1-ACYL-SN-GLYCEROL-3-PHOSPHATE ACYLTRANSFERASE"/>
    <property type="match status" value="1"/>
</dbReference>
<evidence type="ECO:0000313" key="6">
    <source>
        <dbReference type="EMBL" id="GEO08997.1"/>
    </source>
</evidence>
<dbReference type="Proteomes" id="UP000321513">
    <property type="component" value="Unassembled WGS sequence"/>
</dbReference>